<organism evidence="2 3">
    <name type="scientific">Exiguobacterium alkaliphilum</name>
    <dbReference type="NCBI Taxonomy" id="1428684"/>
    <lineage>
        <taxon>Bacteria</taxon>
        <taxon>Bacillati</taxon>
        <taxon>Bacillota</taxon>
        <taxon>Bacilli</taxon>
        <taxon>Bacillales</taxon>
        <taxon>Bacillales Family XII. Incertae Sedis</taxon>
        <taxon>Exiguobacterium</taxon>
    </lineage>
</organism>
<proteinExistence type="predicted"/>
<evidence type="ECO:0000313" key="3">
    <source>
        <dbReference type="Proteomes" id="UP001206821"/>
    </source>
</evidence>
<dbReference type="EMBL" id="JANIEK010000004">
    <property type="protein sequence ID" value="MCT4794303.1"/>
    <property type="molecule type" value="Genomic_DNA"/>
</dbReference>
<keyword evidence="1" id="KW-0472">Membrane</keyword>
<comment type="caution">
    <text evidence="2">The sequence shown here is derived from an EMBL/GenBank/DDBJ whole genome shotgun (WGS) entry which is preliminary data.</text>
</comment>
<dbReference type="RefSeq" id="WP_034818241.1">
    <property type="nucleotide sequence ID" value="NZ_CP073101.1"/>
</dbReference>
<keyword evidence="1" id="KW-1133">Transmembrane helix</keyword>
<accession>A0ABT2KUU0</accession>
<evidence type="ECO:0000256" key="1">
    <source>
        <dbReference type="SAM" id="Phobius"/>
    </source>
</evidence>
<keyword evidence="1" id="KW-0812">Transmembrane</keyword>
<dbReference type="Proteomes" id="UP001206821">
    <property type="component" value="Unassembled WGS sequence"/>
</dbReference>
<sequence length="77" mass="8574">MKDTVNGIILVGLLVVGMFAFFMVGEMRQVDVAAPVVEDTRSIEAEVAKTEAETLEARIIAERAEKQERKTTWFASE</sequence>
<feature type="transmembrane region" description="Helical" evidence="1">
    <location>
        <begin position="6"/>
        <end position="24"/>
    </location>
</feature>
<gene>
    <name evidence="2" type="ORF">NQG31_02045</name>
</gene>
<protein>
    <submittedName>
        <fullName evidence="2">Uncharacterized protein</fullName>
    </submittedName>
</protein>
<evidence type="ECO:0000313" key="2">
    <source>
        <dbReference type="EMBL" id="MCT4794303.1"/>
    </source>
</evidence>
<reference evidence="2 3" key="1">
    <citation type="submission" date="2022-07" db="EMBL/GenBank/DDBJ databases">
        <title>Genomic and pangenome structural analysis of the polyextremophile Exiguobacterium.</title>
        <authorList>
            <person name="Shen L."/>
        </authorList>
    </citation>
    <scope>NUCLEOTIDE SEQUENCE [LARGE SCALE GENOMIC DNA]</scope>
    <source>
        <strain evidence="2 3">12_1</strain>
    </source>
</reference>
<name>A0ABT2KUU0_9BACL</name>
<keyword evidence="3" id="KW-1185">Reference proteome</keyword>